<keyword evidence="2" id="KW-0540">Nuclease</keyword>
<protein>
    <submittedName>
        <fullName evidence="2">Single-stranded-DNA-specific exonuclease recJ</fullName>
        <ecNumber evidence="2">3.1.-.-</ecNumber>
    </submittedName>
</protein>
<proteinExistence type="predicted"/>
<evidence type="ECO:0000259" key="1">
    <source>
        <dbReference type="Pfam" id="PF01368"/>
    </source>
</evidence>
<gene>
    <name evidence="2" type="primary">recJ</name>
    <name evidence="2" type="ORF">LDC_0477</name>
</gene>
<dbReference type="AlphaFoldDB" id="D9PG32"/>
<comment type="caution">
    <text evidence="2">The sequence shown here is derived from an EMBL/GenBank/DDBJ whole genome shotgun (WGS) entry which is preliminary data.</text>
</comment>
<dbReference type="EC" id="3.1.-.-" evidence="2"/>
<accession>D9PG32</accession>
<dbReference type="SUPFAM" id="SSF64182">
    <property type="entry name" value="DHH phosphoesterases"/>
    <property type="match status" value="1"/>
</dbReference>
<name>D9PG32_9ZZZZ</name>
<reference evidence="2" key="2">
    <citation type="journal article" date="2011" name="Microb. Ecol.">
        <title>Taxonomic and Functional Metagenomic Profiling of the Microbial Community in the Anoxic Sediment of a Sub-saline Shallow Lake (Laguna de Carrizo, Central Spain).</title>
        <authorList>
            <person name="Ferrer M."/>
            <person name="Guazzaroni M.E."/>
            <person name="Richter M."/>
            <person name="Garcia-Salamanca A."/>
            <person name="Yarza P."/>
            <person name="Suarez-Suarez A."/>
            <person name="Solano J."/>
            <person name="Alcaide M."/>
            <person name="van Dillewijn P."/>
            <person name="Molina-Henares M.A."/>
            <person name="Lopez-Cortes N."/>
            <person name="Al-Ramahi Y."/>
            <person name="Guerrero C."/>
            <person name="Acosta A."/>
            <person name="de Eugenio L.I."/>
            <person name="Martinez V."/>
            <person name="Marques S."/>
            <person name="Rojo F."/>
            <person name="Santero E."/>
            <person name="Genilloud O."/>
            <person name="Perez-Perez J."/>
            <person name="Rossello-Mora R."/>
            <person name="Ramos J.L."/>
        </authorList>
    </citation>
    <scope>NUCLEOTIDE SEQUENCE</scope>
</reference>
<dbReference type="EMBL" id="ADZX01000165">
    <property type="protein sequence ID" value="EFK97484.1"/>
    <property type="molecule type" value="Genomic_DNA"/>
</dbReference>
<dbReference type="Gene3D" id="3.90.1640.30">
    <property type="match status" value="1"/>
</dbReference>
<reference evidence="2" key="1">
    <citation type="submission" date="2010-07" db="EMBL/GenBank/DDBJ databases">
        <authorList>
            <consortium name="CONSOLIDER consortium CSD2007-00005"/>
            <person name="Guazzaroni M.-E."/>
            <person name="Richter M."/>
            <person name="Garcia-Salamanca A."/>
            <person name="Yarza P."/>
            <person name="Ferrer M."/>
        </authorList>
    </citation>
    <scope>NUCLEOTIDE SEQUENCE</scope>
</reference>
<dbReference type="InterPro" id="IPR051673">
    <property type="entry name" value="SSDNA_exonuclease_RecJ"/>
</dbReference>
<dbReference type="InterPro" id="IPR001667">
    <property type="entry name" value="DDH_dom"/>
</dbReference>
<feature type="domain" description="DDH" evidence="1">
    <location>
        <begin position="26"/>
        <end position="131"/>
    </location>
</feature>
<evidence type="ECO:0000313" key="2">
    <source>
        <dbReference type="EMBL" id="EFK97484.1"/>
    </source>
</evidence>
<dbReference type="PANTHER" id="PTHR30255:SF2">
    <property type="entry name" value="SINGLE-STRANDED-DNA-SPECIFIC EXONUCLEASE RECJ"/>
    <property type="match status" value="1"/>
</dbReference>
<dbReference type="PANTHER" id="PTHR30255">
    <property type="entry name" value="SINGLE-STRANDED-DNA-SPECIFIC EXONUCLEASE RECJ"/>
    <property type="match status" value="1"/>
</dbReference>
<keyword evidence="2" id="KW-0269">Exonuclease</keyword>
<organism evidence="2">
    <name type="scientific">sediment metagenome</name>
    <dbReference type="NCBI Taxonomy" id="749907"/>
    <lineage>
        <taxon>unclassified sequences</taxon>
        <taxon>metagenomes</taxon>
        <taxon>ecological metagenomes</taxon>
    </lineage>
</organism>
<sequence length="149" mass="17181">MLDPFLFNDMKKAVDRIFTAIENNEKIMIFSDYDADGIPGAVAFHDFFKKIKYENFSNYIPDRNKDGFGLNSKVINLFLKDGVKLVVTIDCGIADVFEAEELKKNKIDLIITDHHKEGDVLPEALAIIDHQVEGEKYPEKLFIRGWDYF</sequence>
<dbReference type="Pfam" id="PF01368">
    <property type="entry name" value="DHH"/>
    <property type="match status" value="1"/>
</dbReference>
<dbReference type="InterPro" id="IPR038763">
    <property type="entry name" value="DHH_sf"/>
</dbReference>
<dbReference type="GO" id="GO:0004527">
    <property type="term" value="F:exonuclease activity"/>
    <property type="evidence" value="ECO:0007669"/>
    <property type="project" value="UniProtKB-KW"/>
</dbReference>
<keyword evidence="2" id="KW-0378">Hydrolase</keyword>